<gene>
    <name evidence="3" type="ORF">SPBR_08153</name>
</gene>
<dbReference type="GeneID" id="63681312"/>
<dbReference type="PROSITE" id="PS50238">
    <property type="entry name" value="RHOGAP"/>
    <property type="match status" value="1"/>
</dbReference>
<feature type="domain" description="Rho-GAP" evidence="2">
    <location>
        <begin position="603"/>
        <end position="827"/>
    </location>
</feature>
<accession>A0A0C2IP10</accession>
<name>A0A0C2IP10_9PEZI</name>
<dbReference type="RefSeq" id="XP_040614827.1">
    <property type="nucleotide sequence ID" value="XM_040766391.1"/>
</dbReference>
<protein>
    <recommendedName>
        <fullName evidence="2">Rho-GAP domain-containing protein</fullName>
    </recommendedName>
</protein>
<dbReference type="EMBL" id="AWTV01000011">
    <property type="protein sequence ID" value="KIH86817.1"/>
    <property type="molecule type" value="Genomic_DNA"/>
</dbReference>
<evidence type="ECO:0000313" key="3">
    <source>
        <dbReference type="EMBL" id="KIH86817.1"/>
    </source>
</evidence>
<feature type="region of interest" description="Disordered" evidence="1">
    <location>
        <begin position="441"/>
        <end position="497"/>
    </location>
</feature>
<sequence>MDWISTTTGCFAVSNALAKTASDLHRFVRDVRESRADLAPLSAELHALDGVLDLLKDDAASVSFPADLALQTPAVVAGSGAVVADLDAIFSDGGGGSGDSDDDPMPSSSVSPQEKRARWLALRSHIEESGAVLEVYRLALGLALDLVALTQKTHTADPDTADTSNVSNVPDANAKEMARLQAEISHLRTRVRSDLNDGDAAFILLNYLNVLRRHTTSAEEEAKRTPEPEQKLELEPETEPEREREDSIILNDAPVADLDLRNHDSVDLHLDPPSLQFRDEAVASPVGKAPDSAVEILDDEAADKGQSSSSLPIPRTLGVDAPRVGSSVYSSRQPSPSRQSRPSSPSMPPPPTPPPRDTARGPALLPPNEIDNLMDELRDELPSRPPTPPPKAVARGSSAMSFRPGEADHLGGANGGRYLAAAPTQLSHSVSNGNFAAMTTTTTTTTSSSSTTAYPPSTSNNRFGRFLRHIRSTSATTTAEINKRPSTATGAGASAGRTGLNGAVDLSSLSIAPTPLTNIVSSNSNSSSGQSGSSSGGGNGNGNGNGNGIERRTSRRFSASFRAPWAVTTVIEGGGAAPASSPAKKDRKRGAALDDEPDAVFGVSLRKSIHMAGASARTHHSGGHGASRREFPLSVFRCYTFIRSDGGLETPDIFGGGVPGVDVDSFDVVNFDRVRALRERFSTGPLYGVDLDDASMAAEYSRHDAAAVILQYLEALPRPLVSDSVARRWVTLSRQATITGSYSKRLDQCIDFWEEALGGVRGPARSLLKLLLNLWGDIADAADRNDMTAERLAGRVLRPLMQLDGGQYHTDYMLSLAFIIRKRSEYALLLRGGGRKSNAAFET</sequence>
<feature type="compositionally biased region" description="Low complexity" evidence="1">
    <location>
        <begin position="486"/>
        <end position="497"/>
    </location>
</feature>
<feature type="compositionally biased region" description="Polar residues" evidence="1">
    <location>
        <begin position="453"/>
        <end position="462"/>
    </location>
</feature>
<evidence type="ECO:0000313" key="4">
    <source>
        <dbReference type="Proteomes" id="UP000031575"/>
    </source>
</evidence>
<feature type="compositionally biased region" description="Gly residues" evidence="1">
    <location>
        <begin position="534"/>
        <end position="547"/>
    </location>
</feature>
<dbReference type="GO" id="GO:0007165">
    <property type="term" value="P:signal transduction"/>
    <property type="evidence" value="ECO:0007669"/>
    <property type="project" value="InterPro"/>
</dbReference>
<feature type="compositionally biased region" description="Low complexity" evidence="1">
    <location>
        <begin position="521"/>
        <end position="533"/>
    </location>
</feature>
<dbReference type="VEuPathDB" id="FungiDB:SPBR_08153"/>
<feature type="compositionally biased region" description="Low complexity" evidence="1">
    <location>
        <begin position="441"/>
        <end position="452"/>
    </location>
</feature>
<feature type="compositionally biased region" description="Pro residues" evidence="1">
    <location>
        <begin position="345"/>
        <end position="356"/>
    </location>
</feature>
<dbReference type="Pfam" id="PF00620">
    <property type="entry name" value="RhoGAP"/>
    <property type="match status" value="1"/>
</dbReference>
<dbReference type="Proteomes" id="UP000031575">
    <property type="component" value="Unassembled WGS sequence"/>
</dbReference>
<dbReference type="SUPFAM" id="SSF48350">
    <property type="entry name" value="GTPase activation domain, GAP"/>
    <property type="match status" value="1"/>
</dbReference>
<dbReference type="HOGENOM" id="CLU_022891_0_0_1"/>
<dbReference type="InterPro" id="IPR008936">
    <property type="entry name" value="Rho_GTPase_activation_prot"/>
</dbReference>
<feature type="region of interest" description="Disordered" evidence="1">
    <location>
        <begin position="217"/>
        <end position="251"/>
    </location>
</feature>
<dbReference type="InterPro" id="IPR000198">
    <property type="entry name" value="RhoGAP_dom"/>
</dbReference>
<feature type="region of interest" description="Disordered" evidence="1">
    <location>
        <begin position="93"/>
        <end position="113"/>
    </location>
</feature>
<reference evidence="3 4" key="1">
    <citation type="journal article" date="2014" name="BMC Genomics">
        <title>Comparative genomics of the major fungal agents of human and animal Sporotrichosis: Sporothrix schenckii and Sporothrix brasiliensis.</title>
        <authorList>
            <person name="Teixeira M.M."/>
            <person name="de Almeida L.G."/>
            <person name="Kubitschek-Barreira P."/>
            <person name="Alves F.L."/>
            <person name="Kioshima E.S."/>
            <person name="Abadio A.K."/>
            <person name="Fernandes L."/>
            <person name="Derengowski L.S."/>
            <person name="Ferreira K.S."/>
            <person name="Souza R.C."/>
            <person name="Ruiz J.C."/>
            <person name="de Andrade N.C."/>
            <person name="Paes H.C."/>
            <person name="Nicola A.M."/>
            <person name="Albuquerque P."/>
            <person name="Gerber A.L."/>
            <person name="Martins V.P."/>
            <person name="Peconick L.D."/>
            <person name="Neto A.V."/>
            <person name="Chaucanez C.B."/>
            <person name="Silva P.A."/>
            <person name="Cunha O.L."/>
            <person name="de Oliveira F.F."/>
            <person name="dos Santos T.C."/>
            <person name="Barros A.L."/>
            <person name="Soares M.A."/>
            <person name="de Oliveira L.M."/>
            <person name="Marini M.M."/>
            <person name="Villalobos-Duno H."/>
            <person name="Cunha M.M."/>
            <person name="de Hoog S."/>
            <person name="da Silveira J.F."/>
            <person name="Henrissat B."/>
            <person name="Nino-Vega G.A."/>
            <person name="Cisalpino P.S."/>
            <person name="Mora-Montes H.M."/>
            <person name="Almeida S.R."/>
            <person name="Stajich J.E."/>
            <person name="Lopes-Bezerra L.M."/>
            <person name="Vasconcelos A.T."/>
            <person name="Felipe M.S."/>
        </authorList>
    </citation>
    <scope>NUCLEOTIDE SEQUENCE [LARGE SCALE GENOMIC DNA]</scope>
    <source>
        <strain evidence="3 4">5110</strain>
    </source>
</reference>
<keyword evidence="4" id="KW-1185">Reference proteome</keyword>
<proteinExistence type="predicted"/>
<comment type="caution">
    <text evidence="3">The sequence shown here is derived from an EMBL/GenBank/DDBJ whole genome shotgun (WGS) entry which is preliminary data.</text>
</comment>
<dbReference type="OrthoDB" id="524326at2759"/>
<dbReference type="AlphaFoldDB" id="A0A0C2IP10"/>
<feature type="compositionally biased region" description="Basic and acidic residues" evidence="1">
    <location>
        <begin position="217"/>
        <end position="247"/>
    </location>
</feature>
<feature type="region of interest" description="Disordered" evidence="1">
    <location>
        <begin position="520"/>
        <end position="551"/>
    </location>
</feature>
<evidence type="ECO:0000259" key="2">
    <source>
        <dbReference type="PROSITE" id="PS50238"/>
    </source>
</evidence>
<feature type="compositionally biased region" description="Low complexity" evidence="1">
    <location>
        <begin position="326"/>
        <end position="344"/>
    </location>
</feature>
<dbReference type="SMART" id="SM00324">
    <property type="entry name" value="RhoGAP"/>
    <property type="match status" value="1"/>
</dbReference>
<organism evidence="3 4">
    <name type="scientific">Sporothrix brasiliensis 5110</name>
    <dbReference type="NCBI Taxonomy" id="1398154"/>
    <lineage>
        <taxon>Eukaryota</taxon>
        <taxon>Fungi</taxon>
        <taxon>Dikarya</taxon>
        <taxon>Ascomycota</taxon>
        <taxon>Pezizomycotina</taxon>
        <taxon>Sordariomycetes</taxon>
        <taxon>Sordariomycetidae</taxon>
        <taxon>Ophiostomatales</taxon>
        <taxon>Ophiostomataceae</taxon>
        <taxon>Sporothrix</taxon>
    </lineage>
</organism>
<evidence type="ECO:0000256" key="1">
    <source>
        <dbReference type="SAM" id="MobiDB-lite"/>
    </source>
</evidence>
<dbReference type="Gene3D" id="1.10.555.10">
    <property type="entry name" value="Rho GTPase activation protein"/>
    <property type="match status" value="1"/>
</dbReference>
<feature type="region of interest" description="Disordered" evidence="1">
    <location>
        <begin position="573"/>
        <end position="592"/>
    </location>
</feature>
<feature type="region of interest" description="Disordered" evidence="1">
    <location>
        <begin position="301"/>
        <end position="409"/>
    </location>
</feature>